<keyword evidence="3" id="KW-0732">Signal</keyword>
<dbReference type="InterPro" id="IPR045439">
    <property type="entry name" value="EAD11"/>
</dbReference>
<name>A0ABQ4U6L2_9HYPH</name>
<dbReference type="RefSeq" id="WP_238185071.1">
    <property type="nucleotide sequence ID" value="NZ_BPRB01000322.1"/>
</dbReference>
<evidence type="ECO:0000313" key="9">
    <source>
        <dbReference type="Proteomes" id="UP001055057"/>
    </source>
</evidence>
<evidence type="ECO:0000256" key="6">
    <source>
        <dbReference type="RuleBase" id="RU004296"/>
    </source>
</evidence>
<keyword evidence="4 6" id="KW-0378">Hydrolase</keyword>
<dbReference type="PANTHER" id="PTHR36234:SF5">
    <property type="entry name" value="LYSYL ENDOPEPTIDASE"/>
    <property type="match status" value="1"/>
</dbReference>
<proteinExistence type="inferred from homology"/>
<reference evidence="8" key="1">
    <citation type="journal article" date="2021" name="Front. Microbiol.">
        <title>Comprehensive Comparative Genomics and Phenotyping of Methylobacterium Species.</title>
        <authorList>
            <person name="Alessa O."/>
            <person name="Ogura Y."/>
            <person name="Fujitani Y."/>
            <person name="Takami H."/>
            <person name="Hayashi T."/>
            <person name="Sahin N."/>
            <person name="Tani A."/>
        </authorList>
    </citation>
    <scope>NUCLEOTIDE SEQUENCE</scope>
    <source>
        <strain evidence="8">DSM 23632</strain>
    </source>
</reference>
<evidence type="ECO:0000256" key="5">
    <source>
        <dbReference type="ARBA" id="ARBA00022825"/>
    </source>
</evidence>
<organism evidence="8 9">
    <name type="scientific">Methylobacterium trifolii</name>
    <dbReference type="NCBI Taxonomy" id="1003092"/>
    <lineage>
        <taxon>Bacteria</taxon>
        <taxon>Pseudomonadati</taxon>
        <taxon>Pseudomonadota</taxon>
        <taxon>Alphaproteobacteria</taxon>
        <taxon>Hyphomicrobiales</taxon>
        <taxon>Methylobacteriaceae</taxon>
        <taxon>Methylobacterium</taxon>
    </lineage>
</organism>
<evidence type="ECO:0000256" key="2">
    <source>
        <dbReference type="ARBA" id="ARBA00022670"/>
    </source>
</evidence>
<gene>
    <name evidence="8" type="ORF">MPOCJGCO_4569</name>
</gene>
<dbReference type="InterPro" id="IPR008256">
    <property type="entry name" value="Peptidase_S1B"/>
</dbReference>
<keyword evidence="9" id="KW-1185">Reference proteome</keyword>
<dbReference type="SUPFAM" id="SSF50494">
    <property type="entry name" value="Trypsin-like serine proteases"/>
    <property type="match status" value="1"/>
</dbReference>
<evidence type="ECO:0000256" key="1">
    <source>
        <dbReference type="ARBA" id="ARBA00008764"/>
    </source>
</evidence>
<dbReference type="Proteomes" id="UP001055057">
    <property type="component" value="Unassembled WGS sequence"/>
</dbReference>
<accession>A0ABQ4U6L2</accession>
<comment type="similarity">
    <text evidence="1 6">Belongs to the peptidase S1B family.</text>
</comment>
<dbReference type="PRINTS" id="PR00839">
    <property type="entry name" value="V8PROTEASE"/>
</dbReference>
<dbReference type="EMBL" id="BPRB01000322">
    <property type="protein sequence ID" value="GJE62436.1"/>
    <property type="molecule type" value="Genomic_DNA"/>
</dbReference>
<evidence type="ECO:0000313" key="8">
    <source>
        <dbReference type="EMBL" id="GJE62436.1"/>
    </source>
</evidence>
<reference evidence="8" key="2">
    <citation type="submission" date="2021-08" db="EMBL/GenBank/DDBJ databases">
        <authorList>
            <person name="Tani A."/>
            <person name="Ola A."/>
            <person name="Ogura Y."/>
            <person name="Katsura K."/>
            <person name="Hayashi T."/>
        </authorList>
    </citation>
    <scope>NUCLEOTIDE SEQUENCE</scope>
    <source>
        <strain evidence="8">DSM 23632</strain>
    </source>
</reference>
<dbReference type="EC" id="3.4.21.-" evidence="6"/>
<keyword evidence="5 6" id="KW-0720">Serine protease</keyword>
<comment type="caution">
    <text evidence="8">The sequence shown here is derived from an EMBL/GenBank/DDBJ whole genome shotgun (WGS) entry which is preliminary data.</text>
</comment>
<dbReference type="Pfam" id="PF19964">
    <property type="entry name" value="EAD11"/>
    <property type="match status" value="1"/>
</dbReference>
<dbReference type="Gene3D" id="2.40.10.10">
    <property type="entry name" value="Trypsin-like serine proteases"/>
    <property type="match status" value="2"/>
</dbReference>
<evidence type="ECO:0000256" key="4">
    <source>
        <dbReference type="ARBA" id="ARBA00022801"/>
    </source>
</evidence>
<evidence type="ECO:0000259" key="7">
    <source>
        <dbReference type="Pfam" id="PF19964"/>
    </source>
</evidence>
<feature type="domain" description="Effector-associated" evidence="7">
    <location>
        <begin position="9"/>
        <end position="95"/>
    </location>
</feature>
<dbReference type="InterPro" id="IPR009003">
    <property type="entry name" value="Peptidase_S1_PA"/>
</dbReference>
<dbReference type="PANTHER" id="PTHR36234">
    <property type="entry name" value="LYSYL ENDOPEPTIDASE"/>
    <property type="match status" value="1"/>
</dbReference>
<dbReference type="InterPro" id="IPR043504">
    <property type="entry name" value="Peptidase_S1_PA_chymotrypsin"/>
</dbReference>
<sequence>MQHTDLALDAARDLVAEGQADEAVDFVRKLLTGQRQDGGAASRKVAEFHNEILLLSGDARDLARKRRLGLTDQQTLDLHSKRLRASLLALIDELEIALAARTLLPPAFEPRAANDFTTLPSANLERIWGRNTLQSLSWLHKAIEASRAVCRVVTPRGLGTGFLIKDGILVTNNHVIPTKEVAEQTVVEFNFQDDASGRIERVYAYCATSETFVTSSVDKLDCTMLKLEPLNGAPPTGFWGNLTLALSPKLEIGQPATIIQHPSGGLKKISLTANEVVNIFDHRLHYMTATMPGSSGAPVFADDWSVIAIHRAGGKLVKNARGDRLFANEGILAGSIAAEPIFASLIGSEII</sequence>
<evidence type="ECO:0000256" key="3">
    <source>
        <dbReference type="ARBA" id="ARBA00022729"/>
    </source>
</evidence>
<dbReference type="Pfam" id="PF13365">
    <property type="entry name" value="Trypsin_2"/>
    <property type="match status" value="1"/>
</dbReference>
<protein>
    <recommendedName>
        <fullName evidence="6">Serine protease</fullName>
        <ecNumber evidence="6">3.4.21.-</ecNumber>
    </recommendedName>
</protein>
<keyword evidence="2 6" id="KW-0645">Protease</keyword>